<comment type="caution">
    <text evidence="7">The sequence shown here is derived from an EMBL/GenBank/DDBJ whole genome shotgun (WGS) entry which is preliminary data.</text>
</comment>
<dbReference type="PANTHER" id="PTHR43779">
    <property type="entry name" value="DIOXYGENASE RV0097-RELATED"/>
    <property type="match status" value="1"/>
</dbReference>
<evidence type="ECO:0000313" key="7">
    <source>
        <dbReference type="EMBL" id="MDH2134358.1"/>
    </source>
</evidence>
<keyword evidence="2" id="KW-0479">Metal-binding</keyword>
<name>A0AA42X0W9_SPHYA</name>
<dbReference type="InterPro" id="IPR003819">
    <property type="entry name" value="TauD/TfdA-like"/>
</dbReference>
<protein>
    <submittedName>
        <fullName evidence="7">TauD/TfdA family dioxygenase</fullName>
    </submittedName>
</protein>
<dbReference type="GO" id="GO:0046872">
    <property type="term" value="F:metal ion binding"/>
    <property type="evidence" value="ECO:0007669"/>
    <property type="project" value="UniProtKB-KW"/>
</dbReference>
<evidence type="ECO:0000259" key="6">
    <source>
        <dbReference type="Pfam" id="PF02668"/>
    </source>
</evidence>
<dbReference type="PANTHER" id="PTHR43779:SF3">
    <property type="entry name" value="(3R)-3-[(CARBOXYMETHYL)AMINO]FATTY ACID OXYGENASE_DECARBOXYLASE"/>
    <property type="match status" value="1"/>
</dbReference>
<evidence type="ECO:0000256" key="5">
    <source>
        <dbReference type="ARBA" id="ARBA00023004"/>
    </source>
</evidence>
<comment type="similarity">
    <text evidence="1">Belongs to the TfdA dioxygenase family.</text>
</comment>
<dbReference type="EMBL" id="JAOCKX010000055">
    <property type="protein sequence ID" value="MDH2134358.1"/>
    <property type="molecule type" value="Genomic_DNA"/>
</dbReference>
<dbReference type="RefSeq" id="WP_279730733.1">
    <property type="nucleotide sequence ID" value="NZ_JAOCKX010000055.1"/>
</dbReference>
<keyword evidence="4" id="KW-0560">Oxidoreductase</keyword>
<dbReference type="InterPro" id="IPR051178">
    <property type="entry name" value="TfdA_dioxygenase"/>
</dbReference>
<gene>
    <name evidence="7" type="ORF">N5J77_24805</name>
</gene>
<feature type="domain" description="TauD/TfdA-like" evidence="6">
    <location>
        <begin position="8"/>
        <end position="263"/>
    </location>
</feature>
<organism evidence="7 8">
    <name type="scientific">Sphingobium yanoikuyae</name>
    <name type="common">Sphingomonas yanoikuyae</name>
    <dbReference type="NCBI Taxonomy" id="13690"/>
    <lineage>
        <taxon>Bacteria</taxon>
        <taxon>Pseudomonadati</taxon>
        <taxon>Pseudomonadota</taxon>
        <taxon>Alphaproteobacteria</taxon>
        <taxon>Sphingomonadales</taxon>
        <taxon>Sphingomonadaceae</taxon>
        <taxon>Sphingobium</taxon>
    </lineage>
</organism>
<dbReference type="GO" id="GO:0016706">
    <property type="term" value="F:2-oxoglutarate-dependent dioxygenase activity"/>
    <property type="evidence" value="ECO:0007669"/>
    <property type="project" value="UniProtKB-ARBA"/>
</dbReference>
<dbReference type="Gene3D" id="3.60.130.10">
    <property type="entry name" value="Clavaminate synthase-like"/>
    <property type="match status" value="1"/>
</dbReference>
<dbReference type="Proteomes" id="UP001162318">
    <property type="component" value="Unassembled WGS sequence"/>
</dbReference>
<reference evidence="7" key="1">
    <citation type="submission" date="2022-09" db="EMBL/GenBank/DDBJ databases">
        <title>Intensive care unit water sources are persistently colonized with multi-drug resistant bacteria and are the site of extensive horizontal gene transfer of antibiotic resistance genes.</title>
        <authorList>
            <person name="Diorio-Toth L."/>
        </authorList>
    </citation>
    <scope>NUCLEOTIDE SEQUENCE</scope>
    <source>
        <strain evidence="7">GD03659</strain>
    </source>
</reference>
<evidence type="ECO:0000256" key="4">
    <source>
        <dbReference type="ARBA" id="ARBA00023002"/>
    </source>
</evidence>
<sequence>MMAFSTIDLTARIGTEIRTDAATLVSGKHADTILALLQQRGVLIVRGLHMSREDQLAFSHTLGRVQPQGEGGIFKVTIDPKENPGAEYIKGAFFWHIDGASDDVPNFAATLNAKSLSRTGGSTYFANTYAAWDDLPDEEKAAYDGLRVVHSFETSQRYVNPEPTVAELNFWQMRTPKVHPLVWTHETGRKSLVLGSTADHIEGMDPAQGRVLLSRLREWAVQPQFVYRHDWTEGDLLIWDNSGTMHRVDPYPLEENRMMHRTTIEAIEQLVGA</sequence>
<evidence type="ECO:0000313" key="8">
    <source>
        <dbReference type="Proteomes" id="UP001162318"/>
    </source>
</evidence>
<keyword evidence="5" id="KW-0408">Iron</keyword>
<accession>A0AA42X0W9</accession>
<keyword evidence="3 7" id="KW-0223">Dioxygenase</keyword>
<dbReference type="Pfam" id="PF02668">
    <property type="entry name" value="TauD"/>
    <property type="match status" value="1"/>
</dbReference>
<evidence type="ECO:0000256" key="2">
    <source>
        <dbReference type="ARBA" id="ARBA00022723"/>
    </source>
</evidence>
<proteinExistence type="inferred from homology"/>
<evidence type="ECO:0000256" key="3">
    <source>
        <dbReference type="ARBA" id="ARBA00022964"/>
    </source>
</evidence>
<dbReference type="SUPFAM" id="SSF51197">
    <property type="entry name" value="Clavaminate synthase-like"/>
    <property type="match status" value="1"/>
</dbReference>
<dbReference type="InterPro" id="IPR042098">
    <property type="entry name" value="TauD-like_sf"/>
</dbReference>
<dbReference type="AlphaFoldDB" id="A0AA42X0W9"/>
<evidence type="ECO:0000256" key="1">
    <source>
        <dbReference type="ARBA" id="ARBA00005896"/>
    </source>
</evidence>